<reference evidence="7" key="1">
    <citation type="journal article" date="2017" name="Nat. Commun.">
        <title>The asparagus genome sheds light on the origin and evolution of a young Y chromosome.</title>
        <authorList>
            <person name="Harkess A."/>
            <person name="Zhou J."/>
            <person name="Xu C."/>
            <person name="Bowers J.E."/>
            <person name="Van der Hulst R."/>
            <person name="Ayyampalayam S."/>
            <person name="Mercati F."/>
            <person name="Riccardi P."/>
            <person name="McKain M.R."/>
            <person name="Kakrana A."/>
            <person name="Tang H."/>
            <person name="Ray J."/>
            <person name="Groenendijk J."/>
            <person name="Arikit S."/>
            <person name="Mathioni S.M."/>
            <person name="Nakano M."/>
            <person name="Shan H."/>
            <person name="Telgmann-Rauber A."/>
            <person name="Kanno A."/>
            <person name="Yue Z."/>
            <person name="Chen H."/>
            <person name="Li W."/>
            <person name="Chen Y."/>
            <person name="Xu X."/>
            <person name="Zhang Y."/>
            <person name="Luo S."/>
            <person name="Chen H."/>
            <person name="Gao J."/>
            <person name="Mao Z."/>
            <person name="Pires J.C."/>
            <person name="Luo M."/>
            <person name="Kudrna D."/>
            <person name="Wing R.A."/>
            <person name="Meyers B.C."/>
            <person name="Yi K."/>
            <person name="Kong H."/>
            <person name="Lavrijsen P."/>
            <person name="Sunseri F."/>
            <person name="Falavigna A."/>
            <person name="Ye Y."/>
            <person name="Leebens-Mack J.H."/>
            <person name="Chen G."/>
        </authorList>
    </citation>
    <scope>NUCLEOTIDE SEQUENCE [LARGE SCALE GENOMIC DNA]</scope>
    <source>
        <strain evidence="7">cv. DH0086</strain>
    </source>
</reference>
<dbReference type="GO" id="GO:0035251">
    <property type="term" value="F:UDP-glucosyltransferase activity"/>
    <property type="evidence" value="ECO:0007669"/>
    <property type="project" value="TreeGrafter"/>
</dbReference>
<evidence type="ECO:0000313" key="7">
    <source>
        <dbReference type="Proteomes" id="UP000243459"/>
    </source>
</evidence>
<dbReference type="EMBL" id="CM007385">
    <property type="protein sequence ID" value="ONK69460.1"/>
    <property type="molecule type" value="Genomic_DNA"/>
</dbReference>
<dbReference type="EC" id="2.4.1.-" evidence="4"/>
<dbReference type="OMA" id="CAFHEPA"/>
<organism evidence="6 7">
    <name type="scientific">Asparagus officinalis</name>
    <name type="common">Garden asparagus</name>
    <dbReference type="NCBI Taxonomy" id="4686"/>
    <lineage>
        <taxon>Eukaryota</taxon>
        <taxon>Viridiplantae</taxon>
        <taxon>Streptophyta</taxon>
        <taxon>Embryophyta</taxon>
        <taxon>Tracheophyta</taxon>
        <taxon>Spermatophyta</taxon>
        <taxon>Magnoliopsida</taxon>
        <taxon>Liliopsida</taxon>
        <taxon>Asparagales</taxon>
        <taxon>Asparagaceae</taxon>
        <taxon>Asparagoideae</taxon>
        <taxon>Asparagus</taxon>
    </lineage>
</organism>
<proteinExistence type="inferred from homology"/>
<dbReference type="PROSITE" id="PS00375">
    <property type="entry name" value="UDPGT"/>
    <property type="match status" value="1"/>
</dbReference>
<protein>
    <recommendedName>
        <fullName evidence="4">Glycosyltransferase</fullName>
        <ecNumber evidence="4">2.4.1.-</ecNumber>
    </recommendedName>
</protein>
<evidence type="ECO:0000256" key="4">
    <source>
        <dbReference type="RuleBase" id="RU362057"/>
    </source>
</evidence>
<comment type="similarity">
    <text evidence="1 3">Belongs to the UDP-glycosyltransferase family.</text>
</comment>
<sequence length="522" mass="58113">MQKSEVHTCELWLAMHALAPFTYLEWTDVTIENKADMWKMINVVHAMILDLKWRVFCKKGCNADGDTMEDCIGECEEICYKDPVFKDQQWSAYIDRSPGDTNYSLECFHACVSGCGFKFEVPPEKTEQVQPNRPPPPVVTKSSPKLHPNQTPSTEDLPVELEKEISCYVLLSNKTHDCIAFKATQSPSSRLATFTFFTTPLNAPFIRESLSPIKADVVELPFPQGTAGIPPNVESTDGLSSMDQFLPFVDAASQLRPHFEQALRALPKVSFIISDGFLTWTAVSRLKDSRCGDGLSLSGMRNFSVDVQSCFRPPPPSGFRGGAVASDRLEGLNGPENCIVVPDFPHIRLSTHDLCSPIDVAEPEGPFYEFIKASMEALKRSHGLLPRVAERGVVVRDWVDQCAILQHESVKGFVTHCGWNSLLEAVCSGVRVLAWPMMAEQHLNAKFVVDELRVGIRVRASDGSKFGLVKGEDLARFVKELMEGEGGEEMEERVRVLAGGAKRAVERSWRMIESVIDEASRK</sequence>
<evidence type="ECO:0000256" key="3">
    <source>
        <dbReference type="RuleBase" id="RU003718"/>
    </source>
</evidence>
<keyword evidence="2 3" id="KW-0808">Transferase</keyword>
<dbReference type="AlphaFoldDB" id="A0A5P1EZ77"/>
<dbReference type="CDD" id="cd03784">
    <property type="entry name" value="GT1_Gtf-like"/>
    <property type="match status" value="1"/>
</dbReference>
<dbReference type="InterPro" id="IPR035595">
    <property type="entry name" value="UDP_glycos_trans_CS"/>
</dbReference>
<accession>A0A5P1EZ77</accession>
<evidence type="ECO:0000256" key="1">
    <source>
        <dbReference type="ARBA" id="ARBA00009995"/>
    </source>
</evidence>
<dbReference type="Proteomes" id="UP000243459">
    <property type="component" value="Chromosome 5"/>
</dbReference>
<evidence type="ECO:0000313" key="6">
    <source>
        <dbReference type="EMBL" id="ONK69460.1"/>
    </source>
</evidence>
<dbReference type="InterPro" id="IPR002213">
    <property type="entry name" value="UDP_glucos_trans"/>
</dbReference>
<evidence type="ECO:0000256" key="5">
    <source>
        <dbReference type="SAM" id="MobiDB-lite"/>
    </source>
</evidence>
<dbReference type="SUPFAM" id="SSF53756">
    <property type="entry name" value="UDP-Glycosyltransferase/glycogen phosphorylase"/>
    <property type="match status" value="1"/>
</dbReference>
<keyword evidence="7" id="KW-1185">Reference proteome</keyword>
<dbReference type="PANTHER" id="PTHR48047">
    <property type="entry name" value="GLYCOSYLTRANSFERASE"/>
    <property type="match status" value="1"/>
</dbReference>
<dbReference type="Gene3D" id="3.40.50.2000">
    <property type="entry name" value="Glycogen Phosphorylase B"/>
    <property type="match status" value="2"/>
</dbReference>
<gene>
    <name evidence="6" type="ORF">A4U43_C05F23110</name>
</gene>
<feature type="region of interest" description="Disordered" evidence="5">
    <location>
        <begin position="125"/>
        <end position="156"/>
    </location>
</feature>
<dbReference type="PANTHER" id="PTHR48047:SF51">
    <property type="entry name" value="GLYCOSYLTRANSFERASE"/>
    <property type="match status" value="1"/>
</dbReference>
<name>A0A5P1EZ77_ASPOF</name>
<dbReference type="FunFam" id="3.40.50.2000:FF:000431">
    <property type="entry name" value="UDP-glycosyltransferase 90A1"/>
    <property type="match status" value="1"/>
</dbReference>
<dbReference type="Pfam" id="PF00201">
    <property type="entry name" value="UDPGT"/>
    <property type="match status" value="1"/>
</dbReference>
<keyword evidence="3" id="KW-0328">Glycosyltransferase</keyword>
<dbReference type="Gramene" id="ONK69460">
    <property type="protein sequence ID" value="ONK69460"/>
    <property type="gene ID" value="A4U43_C05F23110"/>
</dbReference>
<evidence type="ECO:0000256" key="2">
    <source>
        <dbReference type="ARBA" id="ARBA00022679"/>
    </source>
</evidence>